<organism evidence="1 2">
    <name type="scientific">Meloidogyne enterolobii</name>
    <name type="common">Root-knot nematode worm</name>
    <name type="synonym">Meloidogyne mayaguensis</name>
    <dbReference type="NCBI Taxonomy" id="390850"/>
    <lineage>
        <taxon>Eukaryota</taxon>
        <taxon>Metazoa</taxon>
        <taxon>Ecdysozoa</taxon>
        <taxon>Nematoda</taxon>
        <taxon>Chromadorea</taxon>
        <taxon>Rhabditida</taxon>
        <taxon>Tylenchina</taxon>
        <taxon>Tylenchomorpha</taxon>
        <taxon>Tylenchoidea</taxon>
        <taxon>Meloidogynidae</taxon>
        <taxon>Meloidogyninae</taxon>
        <taxon>Meloidogyne</taxon>
    </lineage>
</organism>
<dbReference type="Proteomes" id="UP000580250">
    <property type="component" value="Unassembled WGS sequence"/>
</dbReference>
<dbReference type="AlphaFoldDB" id="A0A6V7UYI6"/>
<comment type="caution">
    <text evidence="1">The sequence shown here is derived from an EMBL/GenBank/DDBJ whole genome shotgun (WGS) entry which is preliminary data.</text>
</comment>
<sequence>MSRLVNTFISIKLRLIFQVESFPIDLYDRTRGRFKASLGPGEKFQCVFCKSSNTPSCKIGLLQ</sequence>
<dbReference type="EMBL" id="CAJEWN010000122">
    <property type="protein sequence ID" value="CAD2166934.1"/>
    <property type="molecule type" value="Genomic_DNA"/>
</dbReference>
<accession>A0A6V7UYI6</accession>
<protein>
    <submittedName>
        <fullName evidence="1">Uncharacterized protein</fullName>
    </submittedName>
</protein>
<evidence type="ECO:0000313" key="2">
    <source>
        <dbReference type="Proteomes" id="UP000580250"/>
    </source>
</evidence>
<gene>
    <name evidence="1" type="ORF">MENT_LOCUS18224</name>
</gene>
<proteinExistence type="predicted"/>
<reference evidence="1 2" key="1">
    <citation type="submission" date="2020-08" db="EMBL/GenBank/DDBJ databases">
        <authorList>
            <person name="Koutsovoulos G."/>
            <person name="Danchin GJ E."/>
        </authorList>
    </citation>
    <scope>NUCLEOTIDE SEQUENCE [LARGE SCALE GENOMIC DNA]</scope>
</reference>
<name>A0A6V7UYI6_MELEN</name>
<evidence type="ECO:0000313" key="1">
    <source>
        <dbReference type="EMBL" id="CAD2166934.1"/>
    </source>
</evidence>